<reference evidence="1" key="1">
    <citation type="submission" date="2018-03" db="EMBL/GenBank/DDBJ databases">
        <authorList>
            <person name="Guldener U."/>
        </authorList>
    </citation>
    <scope>NUCLEOTIDE SEQUENCE</scope>
</reference>
<gene>
    <name evidence="1" type="ORF">DNG_09728</name>
</gene>
<evidence type="ECO:0000313" key="2">
    <source>
        <dbReference type="Proteomes" id="UP001187682"/>
    </source>
</evidence>
<dbReference type="Proteomes" id="UP001187682">
    <property type="component" value="Unassembled WGS sequence"/>
</dbReference>
<dbReference type="EMBL" id="ONZQ02000018">
    <property type="protein sequence ID" value="SPO07034.1"/>
    <property type="molecule type" value="Genomic_DNA"/>
</dbReference>
<accession>A0AAE8SZK3</accession>
<proteinExistence type="predicted"/>
<dbReference type="AlphaFoldDB" id="A0AAE8SZK3"/>
<protein>
    <submittedName>
        <fullName evidence="1">Uncharacterized protein</fullName>
    </submittedName>
</protein>
<dbReference type="CDD" id="cd12148">
    <property type="entry name" value="fungal_TF_MHR"/>
    <property type="match status" value="1"/>
</dbReference>
<name>A0AAE8SZK3_9PEZI</name>
<sequence>MIKEKTCRLLYSPRALRISDSQLLLNIRQLDHELEQWRRSIPVSIRPRLTIRSDQPLPSPDISTSQIMQHIKLQLDYHYTLTVIHTAVRRCGPTNEDESLPEDLHSVVHSSIDLSLEAGRSTLFFLRAAMDILEEEAFR</sequence>
<organism evidence="1 2">
    <name type="scientific">Cephalotrichum gorgonifer</name>
    <dbReference type="NCBI Taxonomy" id="2041049"/>
    <lineage>
        <taxon>Eukaryota</taxon>
        <taxon>Fungi</taxon>
        <taxon>Dikarya</taxon>
        <taxon>Ascomycota</taxon>
        <taxon>Pezizomycotina</taxon>
        <taxon>Sordariomycetes</taxon>
        <taxon>Hypocreomycetidae</taxon>
        <taxon>Microascales</taxon>
        <taxon>Microascaceae</taxon>
        <taxon>Cephalotrichum</taxon>
    </lineage>
</organism>
<comment type="caution">
    <text evidence="1">The sequence shown here is derived from an EMBL/GenBank/DDBJ whole genome shotgun (WGS) entry which is preliminary data.</text>
</comment>
<keyword evidence="2" id="KW-1185">Reference proteome</keyword>
<evidence type="ECO:0000313" key="1">
    <source>
        <dbReference type="EMBL" id="SPO07034.1"/>
    </source>
</evidence>